<dbReference type="InterPro" id="IPR000740">
    <property type="entry name" value="GrpE"/>
</dbReference>
<evidence type="ECO:0000256" key="4">
    <source>
        <dbReference type="ARBA" id="ARBA00022490"/>
    </source>
</evidence>
<evidence type="ECO:0000256" key="10">
    <source>
        <dbReference type="HAMAP-Rule" id="MF_01151"/>
    </source>
</evidence>
<evidence type="ECO:0000256" key="8">
    <source>
        <dbReference type="ARBA" id="ARBA00072274"/>
    </source>
</evidence>
<organism evidence="14 15">
    <name type="scientific">Citroniella saccharovorans</name>
    <dbReference type="NCBI Taxonomy" id="2053367"/>
    <lineage>
        <taxon>Bacteria</taxon>
        <taxon>Bacillati</taxon>
        <taxon>Bacillota</taxon>
        <taxon>Tissierellia</taxon>
        <taxon>Tissierellales</taxon>
        <taxon>Peptoniphilaceae</taxon>
        <taxon>Citroniella</taxon>
    </lineage>
</organism>
<keyword evidence="15" id="KW-1185">Reference proteome</keyword>
<sequence>MNEDLNKKKLSDEEKDLSEDQNEVKDSVEEEIFEAESVENDSNIEDSSLENDVSNDYEDLKNTLVRLQADFNNYRNRVNKEKQSLVKYATEGMITDILSVLDNFDRALGPESEDESEYNKGFRLIRKELFDILQKNGLEVIESDGKVFDPNLHNAVVMEDSDLGEGIIIETLQTGYKVGDKVIRPSYVKVSK</sequence>
<comment type="subcellular location">
    <subcellularLocation>
        <location evidence="1 10">Cytoplasm</location>
    </subcellularLocation>
</comment>
<comment type="subunit">
    <text evidence="3 10">Homodimer.</text>
</comment>
<evidence type="ECO:0000313" key="14">
    <source>
        <dbReference type="EMBL" id="MEB3429923.1"/>
    </source>
</evidence>
<comment type="function">
    <text evidence="7 10 11">Participates actively in the response to hyperosmotic and heat shock by preventing the aggregation of stress-denatured proteins, in association with DnaK and GrpE. It is the nucleotide exchange factor for DnaK and may function as a thermosensor. Unfolded proteins bind initially to DnaJ; upon interaction with the DnaJ-bound protein, DnaK hydrolyzes its bound ATP, resulting in the formation of a stable complex. GrpE releases ADP from DnaK; ATP binding to DnaK triggers the release of the substrate protein, thus completing the reaction cycle. Several rounds of ATP-dependent interactions between DnaJ, DnaK and GrpE are required for fully efficient folding.</text>
</comment>
<dbReference type="Gene3D" id="3.90.20.20">
    <property type="match status" value="1"/>
</dbReference>
<feature type="compositionally biased region" description="Basic and acidic residues" evidence="13">
    <location>
        <begin position="1"/>
        <end position="12"/>
    </location>
</feature>
<dbReference type="PANTHER" id="PTHR21237">
    <property type="entry name" value="GRPE PROTEIN"/>
    <property type="match status" value="1"/>
</dbReference>
<dbReference type="SUPFAM" id="SSF51064">
    <property type="entry name" value="Head domain of nucleotide exchange factor GrpE"/>
    <property type="match status" value="1"/>
</dbReference>
<keyword evidence="4 10" id="KW-0963">Cytoplasm</keyword>
<accession>A0AAW9MQN2</accession>
<dbReference type="InterPro" id="IPR009012">
    <property type="entry name" value="GrpE_head"/>
</dbReference>
<dbReference type="SUPFAM" id="SSF58014">
    <property type="entry name" value="Coiled-coil domain of nucleotide exchange factor GrpE"/>
    <property type="match status" value="1"/>
</dbReference>
<gene>
    <name evidence="10 14" type="primary">grpE</name>
    <name evidence="14" type="ORF">VLK81_07870</name>
</gene>
<dbReference type="AlphaFoldDB" id="A0AAW9MQN2"/>
<dbReference type="PROSITE" id="PS01071">
    <property type="entry name" value="GRPE"/>
    <property type="match status" value="1"/>
</dbReference>
<proteinExistence type="inferred from homology"/>
<name>A0AAW9MQN2_9FIRM</name>
<dbReference type="CDD" id="cd00446">
    <property type="entry name" value="GrpE"/>
    <property type="match status" value="1"/>
</dbReference>
<evidence type="ECO:0000256" key="7">
    <source>
        <dbReference type="ARBA" id="ARBA00053401"/>
    </source>
</evidence>
<dbReference type="FunFam" id="2.30.22.10:FF:000001">
    <property type="entry name" value="Protein GrpE"/>
    <property type="match status" value="1"/>
</dbReference>
<evidence type="ECO:0000313" key="15">
    <source>
        <dbReference type="Proteomes" id="UP001357733"/>
    </source>
</evidence>
<evidence type="ECO:0000256" key="1">
    <source>
        <dbReference type="ARBA" id="ARBA00004496"/>
    </source>
</evidence>
<dbReference type="GO" id="GO:0005737">
    <property type="term" value="C:cytoplasm"/>
    <property type="evidence" value="ECO:0007669"/>
    <property type="project" value="UniProtKB-SubCell"/>
</dbReference>
<comment type="similarity">
    <text evidence="2 10 12">Belongs to the GrpE family.</text>
</comment>
<dbReference type="Pfam" id="PF01025">
    <property type="entry name" value="GrpE"/>
    <property type="match status" value="1"/>
</dbReference>
<dbReference type="HAMAP" id="MF_01151">
    <property type="entry name" value="GrpE"/>
    <property type="match status" value="1"/>
</dbReference>
<dbReference type="NCBIfam" id="NF010738">
    <property type="entry name" value="PRK14140.1"/>
    <property type="match status" value="1"/>
</dbReference>
<evidence type="ECO:0000256" key="6">
    <source>
        <dbReference type="ARBA" id="ARBA00023186"/>
    </source>
</evidence>
<dbReference type="GO" id="GO:0042803">
    <property type="term" value="F:protein homodimerization activity"/>
    <property type="evidence" value="ECO:0007669"/>
    <property type="project" value="InterPro"/>
</dbReference>
<evidence type="ECO:0000256" key="9">
    <source>
        <dbReference type="ARBA" id="ARBA00076414"/>
    </source>
</evidence>
<dbReference type="GO" id="GO:0051082">
    <property type="term" value="F:unfolded protein binding"/>
    <property type="evidence" value="ECO:0007669"/>
    <property type="project" value="TreeGrafter"/>
</dbReference>
<evidence type="ECO:0000256" key="11">
    <source>
        <dbReference type="RuleBase" id="RU000639"/>
    </source>
</evidence>
<keyword evidence="6 10" id="KW-0143">Chaperone</keyword>
<evidence type="ECO:0000256" key="2">
    <source>
        <dbReference type="ARBA" id="ARBA00009054"/>
    </source>
</evidence>
<reference evidence="14 15" key="1">
    <citation type="submission" date="2024-01" db="EMBL/GenBank/DDBJ databases">
        <title>Complete genome sequence of Citroniella saccharovorans strain M6.X9, isolated from human fecal sample.</title>
        <authorList>
            <person name="Cheng G."/>
            <person name="Westerholm M."/>
            <person name="Schnurer A."/>
        </authorList>
    </citation>
    <scope>NUCLEOTIDE SEQUENCE [LARGE SCALE GENOMIC DNA]</scope>
    <source>
        <strain evidence="14 15">DSM 29873</strain>
    </source>
</reference>
<feature type="region of interest" description="Disordered" evidence="13">
    <location>
        <begin position="1"/>
        <end position="26"/>
    </location>
</feature>
<dbReference type="PANTHER" id="PTHR21237:SF23">
    <property type="entry name" value="GRPE PROTEIN HOMOLOG, MITOCHONDRIAL"/>
    <property type="match status" value="1"/>
</dbReference>
<comment type="caution">
    <text evidence="14">The sequence shown here is derived from an EMBL/GenBank/DDBJ whole genome shotgun (WGS) entry which is preliminary data.</text>
</comment>
<dbReference type="GO" id="GO:0006457">
    <property type="term" value="P:protein folding"/>
    <property type="evidence" value="ECO:0007669"/>
    <property type="project" value="InterPro"/>
</dbReference>
<dbReference type="InterPro" id="IPR013805">
    <property type="entry name" value="GrpE_CC"/>
</dbReference>
<evidence type="ECO:0000256" key="5">
    <source>
        <dbReference type="ARBA" id="ARBA00023016"/>
    </source>
</evidence>
<evidence type="ECO:0000256" key="13">
    <source>
        <dbReference type="SAM" id="MobiDB-lite"/>
    </source>
</evidence>
<dbReference type="Gene3D" id="2.30.22.10">
    <property type="entry name" value="Head domain of nucleotide exchange factor GrpE"/>
    <property type="match status" value="1"/>
</dbReference>
<dbReference type="GO" id="GO:0000774">
    <property type="term" value="F:adenyl-nucleotide exchange factor activity"/>
    <property type="evidence" value="ECO:0007669"/>
    <property type="project" value="InterPro"/>
</dbReference>
<keyword evidence="5 10" id="KW-0346">Stress response</keyword>
<dbReference type="Proteomes" id="UP001357733">
    <property type="component" value="Unassembled WGS sequence"/>
</dbReference>
<evidence type="ECO:0000256" key="12">
    <source>
        <dbReference type="RuleBase" id="RU004478"/>
    </source>
</evidence>
<protein>
    <recommendedName>
        <fullName evidence="8 10">Protein GrpE</fullName>
    </recommendedName>
    <alternativeName>
        <fullName evidence="9 10">HSP-70 cofactor</fullName>
    </alternativeName>
</protein>
<dbReference type="PRINTS" id="PR00773">
    <property type="entry name" value="GRPEPROTEIN"/>
</dbReference>
<evidence type="ECO:0000256" key="3">
    <source>
        <dbReference type="ARBA" id="ARBA00011738"/>
    </source>
</evidence>
<dbReference type="GO" id="GO:0051087">
    <property type="term" value="F:protein-folding chaperone binding"/>
    <property type="evidence" value="ECO:0007669"/>
    <property type="project" value="InterPro"/>
</dbReference>
<dbReference type="RefSeq" id="WP_324620077.1">
    <property type="nucleotide sequence ID" value="NZ_JAYKOT010000003.1"/>
</dbReference>
<dbReference type="EMBL" id="JAYKOT010000003">
    <property type="protein sequence ID" value="MEB3429923.1"/>
    <property type="molecule type" value="Genomic_DNA"/>
</dbReference>